<keyword evidence="3" id="KW-1185">Reference proteome</keyword>
<reference evidence="2" key="1">
    <citation type="submission" date="2021-06" db="EMBL/GenBank/DDBJ databases">
        <title>Parelaphostrongylus tenuis whole genome reference sequence.</title>
        <authorList>
            <person name="Garwood T.J."/>
            <person name="Larsen P.A."/>
            <person name="Fountain-Jones N.M."/>
            <person name="Garbe J.R."/>
            <person name="Macchietto M.G."/>
            <person name="Kania S.A."/>
            <person name="Gerhold R.W."/>
            <person name="Richards J.E."/>
            <person name="Wolf T.M."/>
        </authorList>
    </citation>
    <scope>NUCLEOTIDE SEQUENCE</scope>
    <source>
        <strain evidence="2">MNPRO001-30</strain>
        <tissue evidence="2">Meninges</tissue>
    </source>
</reference>
<name>A0AAD5M382_PARTN</name>
<evidence type="ECO:0000313" key="2">
    <source>
        <dbReference type="EMBL" id="KAJ1351347.1"/>
    </source>
</evidence>
<dbReference type="AlphaFoldDB" id="A0AAD5M382"/>
<dbReference type="EMBL" id="JAHQIW010001056">
    <property type="protein sequence ID" value="KAJ1351347.1"/>
    <property type="molecule type" value="Genomic_DNA"/>
</dbReference>
<proteinExistence type="predicted"/>
<organism evidence="2 3">
    <name type="scientific">Parelaphostrongylus tenuis</name>
    <name type="common">Meningeal worm</name>
    <dbReference type="NCBI Taxonomy" id="148309"/>
    <lineage>
        <taxon>Eukaryota</taxon>
        <taxon>Metazoa</taxon>
        <taxon>Ecdysozoa</taxon>
        <taxon>Nematoda</taxon>
        <taxon>Chromadorea</taxon>
        <taxon>Rhabditida</taxon>
        <taxon>Rhabditina</taxon>
        <taxon>Rhabditomorpha</taxon>
        <taxon>Strongyloidea</taxon>
        <taxon>Metastrongylidae</taxon>
        <taxon>Parelaphostrongylus</taxon>
    </lineage>
</organism>
<protein>
    <submittedName>
        <fullName evidence="2">Uncharacterized protein</fullName>
    </submittedName>
</protein>
<evidence type="ECO:0000313" key="3">
    <source>
        <dbReference type="Proteomes" id="UP001196413"/>
    </source>
</evidence>
<gene>
    <name evidence="2" type="ORF">KIN20_007335</name>
</gene>
<evidence type="ECO:0000256" key="1">
    <source>
        <dbReference type="SAM" id="MobiDB-lite"/>
    </source>
</evidence>
<comment type="caution">
    <text evidence="2">The sequence shown here is derived from an EMBL/GenBank/DDBJ whole genome shotgun (WGS) entry which is preliminary data.</text>
</comment>
<feature type="region of interest" description="Disordered" evidence="1">
    <location>
        <begin position="94"/>
        <end position="120"/>
    </location>
</feature>
<sequence>MFVMMGHLIPLQRAPTITIRPCTLVRSGQCVKRSTLTMQPVWSLHLREQVRIAQVRGLRQNGSSGAGTQLPTNLNSQFVTGIIRTRMLHQEEFNSIDNEDEDPQREPTTVAKQLEFSGLK</sequence>
<dbReference type="Proteomes" id="UP001196413">
    <property type="component" value="Unassembled WGS sequence"/>
</dbReference>
<accession>A0AAD5M382</accession>